<organism evidence="1 3">
    <name type="scientific">Adineta steineri</name>
    <dbReference type="NCBI Taxonomy" id="433720"/>
    <lineage>
        <taxon>Eukaryota</taxon>
        <taxon>Metazoa</taxon>
        <taxon>Spiralia</taxon>
        <taxon>Gnathifera</taxon>
        <taxon>Rotifera</taxon>
        <taxon>Eurotatoria</taxon>
        <taxon>Bdelloidea</taxon>
        <taxon>Adinetida</taxon>
        <taxon>Adinetidae</taxon>
        <taxon>Adineta</taxon>
    </lineage>
</organism>
<gene>
    <name evidence="1" type="ORF">JYZ213_LOCUS11926</name>
    <name evidence="2" type="ORF">OXD698_LOCUS21298</name>
</gene>
<evidence type="ECO:0000313" key="1">
    <source>
        <dbReference type="EMBL" id="CAF0926658.1"/>
    </source>
</evidence>
<sequence>MTDPVLIFACLGSSALTKHQSYIWQAFNQARITNPSIKIVVILSKNALKTDMTQKLERLKIIPVNYNDLIHDNPIIKDFHRFFFIQGDMVPDGNKQFVQFTFERLLSIYAYMLKTRQVHVFHIENDNMLYIDLQELGRRMNDCEVRLAIPKASNDLAIFSFIYIKNVQALEQFVQWCVNVFRLGRRNAIKFLNTTYINDMTLGARYLQLRASTAEQSKLSGIYELPTTFENDIYNCCVCSLGNSSLIFDACVLGQYFGGTYAKPNKPHWESNRLLDPRGETLSWRLLDQQIRVPYIKNRRITNIHVHSKRLNQFASLQME</sequence>
<comment type="caution">
    <text evidence="1">The sequence shown here is derived from an EMBL/GenBank/DDBJ whole genome shotgun (WGS) entry which is preliminary data.</text>
</comment>
<name>A0A814BE49_9BILA</name>
<proteinExistence type="predicted"/>
<accession>A0A814BE49</accession>
<protein>
    <submittedName>
        <fullName evidence="1">Uncharacterized protein</fullName>
    </submittedName>
</protein>
<dbReference type="Proteomes" id="UP000663845">
    <property type="component" value="Unassembled WGS sequence"/>
</dbReference>
<dbReference type="Proteomes" id="UP000663844">
    <property type="component" value="Unassembled WGS sequence"/>
</dbReference>
<dbReference type="AlphaFoldDB" id="A0A814BE49"/>
<dbReference type="EMBL" id="CAJOAZ010001744">
    <property type="protein sequence ID" value="CAF3851412.1"/>
    <property type="molecule type" value="Genomic_DNA"/>
</dbReference>
<dbReference type="EMBL" id="CAJNOG010000091">
    <property type="protein sequence ID" value="CAF0926658.1"/>
    <property type="molecule type" value="Genomic_DNA"/>
</dbReference>
<reference evidence="1" key="1">
    <citation type="submission" date="2021-02" db="EMBL/GenBank/DDBJ databases">
        <authorList>
            <person name="Nowell W R."/>
        </authorList>
    </citation>
    <scope>NUCLEOTIDE SEQUENCE</scope>
</reference>
<evidence type="ECO:0000313" key="2">
    <source>
        <dbReference type="EMBL" id="CAF3851412.1"/>
    </source>
</evidence>
<evidence type="ECO:0000313" key="3">
    <source>
        <dbReference type="Proteomes" id="UP000663845"/>
    </source>
</evidence>